<organism evidence="1 2">
    <name type="scientific">Nocardia ignorata</name>
    <dbReference type="NCBI Taxonomy" id="145285"/>
    <lineage>
        <taxon>Bacteria</taxon>
        <taxon>Bacillati</taxon>
        <taxon>Actinomycetota</taxon>
        <taxon>Actinomycetes</taxon>
        <taxon>Mycobacteriales</taxon>
        <taxon>Nocardiaceae</taxon>
        <taxon>Nocardia</taxon>
    </lineage>
</organism>
<reference evidence="1 2" key="1">
    <citation type="submission" date="2019-03" db="EMBL/GenBank/DDBJ databases">
        <title>Genomic Encyclopedia of Type Strains, Phase IV (KMG-IV): sequencing the most valuable type-strain genomes for metagenomic binning, comparative biology and taxonomic classification.</title>
        <authorList>
            <person name="Goeker M."/>
        </authorList>
    </citation>
    <scope>NUCLEOTIDE SEQUENCE [LARGE SCALE GENOMIC DNA]</scope>
    <source>
        <strain evidence="1 2">DSM 44496</strain>
    </source>
</reference>
<dbReference type="InterPro" id="IPR006175">
    <property type="entry name" value="YjgF/YER057c/UK114"/>
</dbReference>
<sequence length="134" mass="13775">MAVATYINPESLHSNPAFSQVVRVPAGADLIYVGGQNGVDATGRVVGLDLAAQVRQALVNLRACLAAAGAEPSDVVKWTLLLAEGASLQEGFAAFGAEWGHMPNPPAITAAFVSKLAVEDALIEIEAVAAVVPR</sequence>
<dbReference type="Pfam" id="PF01042">
    <property type="entry name" value="Ribonuc_L-PSP"/>
    <property type="match status" value="1"/>
</dbReference>
<evidence type="ECO:0000313" key="1">
    <source>
        <dbReference type="EMBL" id="TDP42625.1"/>
    </source>
</evidence>
<dbReference type="CDD" id="cd00448">
    <property type="entry name" value="YjgF_YER057c_UK114_family"/>
    <property type="match status" value="1"/>
</dbReference>
<dbReference type="SUPFAM" id="SSF55298">
    <property type="entry name" value="YjgF-like"/>
    <property type="match status" value="1"/>
</dbReference>
<proteinExistence type="predicted"/>
<dbReference type="Proteomes" id="UP000295087">
    <property type="component" value="Unassembled WGS sequence"/>
</dbReference>
<protein>
    <submittedName>
        <fullName evidence="1">Enamine deaminase RidA (YjgF/YER057c/UK114 family)</fullName>
    </submittedName>
</protein>
<dbReference type="AlphaFoldDB" id="A0A4R6PUP2"/>
<keyword evidence="2" id="KW-1185">Reference proteome</keyword>
<name>A0A4R6PUP2_NOCIG</name>
<dbReference type="GO" id="GO:0019239">
    <property type="term" value="F:deaminase activity"/>
    <property type="evidence" value="ECO:0007669"/>
    <property type="project" value="TreeGrafter"/>
</dbReference>
<dbReference type="GO" id="GO:0005829">
    <property type="term" value="C:cytosol"/>
    <property type="evidence" value="ECO:0007669"/>
    <property type="project" value="TreeGrafter"/>
</dbReference>
<dbReference type="EMBL" id="SNXK01000001">
    <property type="protein sequence ID" value="TDP42625.1"/>
    <property type="molecule type" value="Genomic_DNA"/>
</dbReference>
<comment type="caution">
    <text evidence="1">The sequence shown here is derived from an EMBL/GenBank/DDBJ whole genome shotgun (WGS) entry which is preliminary data.</text>
</comment>
<dbReference type="PANTHER" id="PTHR11803:SF39">
    <property type="entry name" value="2-IMINOBUTANOATE_2-IMINOPROPANOATE DEAMINASE"/>
    <property type="match status" value="1"/>
</dbReference>
<dbReference type="RefSeq" id="WP_067485313.1">
    <property type="nucleotide sequence ID" value="NZ_JBHXPO010000004.1"/>
</dbReference>
<dbReference type="PANTHER" id="PTHR11803">
    <property type="entry name" value="2-IMINOBUTANOATE/2-IMINOPROPANOATE DEAMINASE RIDA"/>
    <property type="match status" value="1"/>
</dbReference>
<dbReference type="InterPro" id="IPR035959">
    <property type="entry name" value="RutC-like_sf"/>
</dbReference>
<dbReference type="Gene3D" id="3.30.1330.40">
    <property type="entry name" value="RutC-like"/>
    <property type="match status" value="1"/>
</dbReference>
<gene>
    <name evidence="1" type="ORF">DFR75_1011739</name>
</gene>
<evidence type="ECO:0000313" key="2">
    <source>
        <dbReference type="Proteomes" id="UP000295087"/>
    </source>
</evidence>
<accession>A0A4R6PUP2</accession>